<reference evidence="12" key="1">
    <citation type="submission" date="2006-03" db="EMBL/GenBank/DDBJ databases">
        <authorList>
            <person name="Bowman J."/>
            <person name="Ferriera S."/>
            <person name="Johnson J."/>
            <person name="Kravitz S."/>
            <person name="Halpern A."/>
            <person name="Remington K."/>
            <person name="Beeson K."/>
            <person name="Tran B."/>
            <person name="Rogers Y.-H."/>
            <person name="Friedman R."/>
            <person name="Venter J.C."/>
        </authorList>
    </citation>
    <scope>NUCLEOTIDE SEQUENCE [LARGE SCALE GENOMIC DNA]</scope>
    <source>
        <strain evidence="12">ATCC 700755</strain>
    </source>
</reference>
<dbReference type="PANTHER" id="PTHR16631:SF17">
    <property type="entry name" value="GLUCAN ENDO-1,3-BETA-GLUCOSIDASE BTGC"/>
    <property type="match status" value="1"/>
</dbReference>
<dbReference type="GO" id="GO:0000272">
    <property type="term" value="P:polysaccharide catabolic process"/>
    <property type="evidence" value="ECO:0007669"/>
    <property type="project" value="UniProtKB-KW"/>
</dbReference>
<protein>
    <recommendedName>
        <fullName evidence="11">Endo-1,3-beta-glucanase btgC</fullName>
    </recommendedName>
    <alternativeName>
        <fullName evidence="10">Laminarinase btgC</fullName>
    </alternativeName>
</protein>
<dbReference type="AlphaFoldDB" id="K4IHN2"/>
<evidence type="ECO:0000256" key="11">
    <source>
        <dbReference type="ARBA" id="ARBA00043078"/>
    </source>
</evidence>
<evidence type="ECO:0000256" key="7">
    <source>
        <dbReference type="ARBA" id="ARBA00023316"/>
    </source>
</evidence>
<organism evidence="12 13">
    <name type="scientific">Psychroflexus torquis (strain ATCC 700755 / CIP 106069 / ACAM 623)</name>
    <dbReference type="NCBI Taxonomy" id="313595"/>
    <lineage>
        <taxon>Bacteria</taxon>
        <taxon>Pseudomonadati</taxon>
        <taxon>Bacteroidota</taxon>
        <taxon>Flavobacteriia</taxon>
        <taxon>Flavobacteriales</taxon>
        <taxon>Flavobacteriaceae</taxon>
        <taxon>Psychroflexus</taxon>
    </lineage>
</organism>
<accession>K4IHN2</accession>
<proteinExistence type="predicted"/>
<reference evidence="12" key="2">
    <citation type="submission" date="2012-09" db="EMBL/GenBank/DDBJ databases">
        <title>The complete sequence of Psychroflexus torquis an extreme psychrophile from sea-ice that is stimulated by light.</title>
        <authorList>
            <person name="Feng S."/>
            <person name="Powell S.M."/>
            <person name="Bowman J.P."/>
        </authorList>
    </citation>
    <scope>NUCLEOTIDE SEQUENCE [LARGE SCALE GENOMIC DNA]</scope>
    <source>
        <strain evidence="12">ATCC 700755</strain>
    </source>
</reference>
<dbReference type="EMBL" id="CP003879">
    <property type="protein sequence ID" value="AFU69874.1"/>
    <property type="molecule type" value="Genomic_DNA"/>
</dbReference>
<evidence type="ECO:0000313" key="13">
    <source>
        <dbReference type="Proteomes" id="UP000008514"/>
    </source>
</evidence>
<dbReference type="GO" id="GO:0071555">
    <property type="term" value="P:cell wall organization"/>
    <property type="evidence" value="ECO:0007669"/>
    <property type="project" value="UniProtKB-KW"/>
</dbReference>
<keyword evidence="2" id="KW-1003">Cell membrane</keyword>
<keyword evidence="4" id="KW-0472">Membrane</keyword>
<comment type="function">
    <text evidence="9">Glucanases play a role in cell expansion during growth, in cell-cell fusion during mating, and in spore release during sporulation. This enzyme may be involved in beta-glucan degradation. Active on laminarin and lichenan.</text>
</comment>
<keyword evidence="5" id="KW-0325">Glycoprotein</keyword>
<dbReference type="Gene3D" id="3.20.20.80">
    <property type="entry name" value="Glycosidases"/>
    <property type="match status" value="1"/>
</dbReference>
<dbReference type="RefSeq" id="WP_015025424.1">
    <property type="nucleotide sequence ID" value="NC_018721.1"/>
</dbReference>
<dbReference type="KEGG" id="ptq:P700755_003224"/>
<evidence type="ECO:0000256" key="5">
    <source>
        <dbReference type="ARBA" id="ARBA00023180"/>
    </source>
</evidence>
<evidence type="ECO:0000256" key="10">
    <source>
        <dbReference type="ARBA" id="ARBA00042373"/>
    </source>
</evidence>
<dbReference type="STRING" id="313595.P700755_003224"/>
<dbReference type="SUPFAM" id="SSF51445">
    <property type="entry name" value="(Trans)glycosidases"/>
    <property type="match status" value="1"/>
</dbReference>
<dbReference type="OrthoDB" id="9806824at2"/>
<dbReference type="PANTHER" id="PTHR16631">
    <property type="entry name" value="GLUCAN 1,3-BETA-GLUCOSIDASE"/>
    <property type="match status" value="1"/>
</dbReference>
<dbReference type="HOGENOM" id="CLU_642311_0_0_10"/>
<name>K4IHN2_PSYTT</name>
<keyword evidence="13" id="KW-1185">Reference proteome</keyword>
<keyword evidence="8" id="KW-0624">Polysaccharide degradation</keyword>
<keyword evidence="3" id="KW-0378">Hydrolase</keyword>
<evidence type="ECO:0000256" key="2">
    <source>
        <dbReference type="ARBA" id="ARBA00022475"/>
    </source>
</evidence>
<comment type="subcellular location">
    <subcellularLocation>
        <location evidence="1">Cell membrane</location>
    </subcellularLocation>
</comment>
<evidence type="ECO:0000256" key="3">
    <source>
        <dbReference type="ARBA" id="ARBA00022801"/>
    </source>
</evidence>
<dbReference type="GO" id="GO:0005886">
    <property type="term" value="C:plasma membrane"/>
    <property type="evidence" value="ECO:0007669"/>
    <property type="project" value="UniProtKB-SubCell"/>
</dbReference>
<sequence length="427" mass="49471">MKPVKNILLVISFVLLVCCQTSQKEKNPMQNNRNLTAKEILSKPEFLAISYGGYRKKTRKEQPTIQQLKEDLKILHAMDIRILRTYNVRLPHAANILKAIDELKKANPEFEMYMMLGAWIDCKNAWTEMPLNHNEGSEHNAIEIDRAVELANQYPDIVKIIAVGNEAMVKWASAYFVQPHIILKWVKYLQDLKQEGKIDKDLWITSSDNFASWGGGEHEYHTPELEELIKAVDYLSIHTYPMHDTHYNPVFWGVLPKEKKLSNTKQLDKVMTRSLSYAISQYDSVVNYMETLEVKKPVHIGETGWATVSAGFYGENGSKASDEYKQALYYNKMREWASKNKIKCFYFEAFDEPWKDEHNPKGSENFFGLFTVDGEAKYVIWDELDKGTFEGFKRGKNKMTKTYNGSLEDLLLDVQMPPVKNEIMLNH</sequence>
<dbReference type="InterPro" id="IPR017853">
    <property type="entry name" value="GH"/>
</dbReference>
<dbReference type="InterPro" id="IPR050732">
    <property type="entry name" value="Beta-glucan_modifiers"/>
</dbReference>
<gene>
    <name evidence="12" type="ordered locus">P700755_003224</name>
</gene>
<evidence type="ECO:0000256" key="6">
    <source>
        <dbReference type="ARBA" id="ARBA00023277"/>
    </source>
</evidence>
<evidence type="ECO:0000313" key="12">
    <source>
        <dbReference type="EMBL" id="AFU69874.1"/>
    </source>
</evidence>
<dbReference type="Proteomes" id="UP000008514">
    <property type="component" value="Chromosome"/>
</dbReference>
<dbReference type="eggNOG" id="COG5309">
    <property type="taxonomic scope" value="Bacteria"/>
</dbReference>
<evidence type="ECO:0000256" key="9">
    <source>
        <dbReference type="ARBA" id="ARBA00037649"/>
    </source>
</evidence>
<evidence type="ECO:0000256" key="4">
    <source>
        <dbReference type="ARBA" id="ARBA00023136"/>
    </source>
</evidence>
<keyword evidence="6" id="KW-0119">Carbohydrate metabolism</keyword>
<keyword evidence="7" id="KW-0961">Cell wall biogenesis/degradation</keyword>
<dbReference type="GO" id="GO:0016787">
    <property type="term" value="F:hydrolase activity"/>
    <property type="evidence" value="ECO:0007669"/>
    <property type="project" value="UniProtKB-KW"/>
</dbReference>
<evidence type="ECO:0000256" key="1">
    <source>
        <dbReference type="ARBA" id="ARBA00004236"/>
    </source>
</evidence>
<evidence type="ECO:0000256" key="8">
    <source>
        <dbReference type="ARBA" id="ARBA00023326"/>
    </source>
</evidence>